<evidence type="ECO:0008006" key="3">
    <source>
        <dbReference type="Google" id="ProtNLM"/>
    </source>
</evidence>
<proteinExistence type="predicted"/>
<accession>E7G9U9</accession>
<comment type="caution">
    <text evidence="1">The sequence shown here is derived from an EMBL/GenBank/DDBJ whole genome shotgun (WGS) entry which is preliminary data.</text>
</comment>
<name>E7G9U9_9FIRM</name>
<dbReference type="OrthoDB" id="9796999at2"/>
<organism evidence="1 2">
    <name type="scientific">Coprobacillus cateniformis</name>
    <dbReference type="NCBI Taxonomy" id="100884"/>
    <lineage>
        <taxon>Bacteria</taxon>
        <taxon>Bacillati</taxon>
        <taxon>Bacillota</taxon>
        <taxon>Erysipelotrichia</taxon>
        <taxon>Erysipelotrichales</taxon>
        <taxon>Coprobacillaceae</taxon>
        <taxon>Coprobacillus</taxon>
    </lineage>
</organism>
<dbReference type="STRING" id="100884.GCA_000269565_03384"/>
<dbReference type="HOGENOM" id="CLU_076645_2_0_9"/>
<dbReference type="eggNOG" id="COG4430">
    <property type="taxonomic scope" value="Bacteria"/>
</dbReference>
<evidence type="ECO:0000313" key="1">
    <source>
        <dbReference type="EMBL" id="EFW05208.1"/>
    </source>
</evidence>
<sequence length="188" mass="21795">MSEPLCFQTRADFRNWLSENCQSHEGVWLLFGKTKELPTLKASEALEEALCYGWIDGLMKKINEDSYKKYFAARKSNSKWSIKNKELVESLESRGLMTDFGRIKIEEAKKNGQWDLATKPSGITDEQIDIVSELLKDNKLAYTNFLNMSLSVKKTYTRAYFDAKTDAGRVKRLTWMIERLEKNLKPMS</sequence>
<dbReference type="Pfam" id="PF13376">
    <property type="entry name" value="OmdA"/>
    <property type="match status" value="1"/>
</dbReference>
<gene>
    <name evidence="1" type="ORF">HMPREF9488_01539</name>
</gene>
<dbReference type="GeneID" id="78231147"/>
<protein>
    <recommendedName>
        <fullName evidence="3">Bacteriocin-protection protein</fullName>
    </recommendedName>
</protein>
<dbReference type="RefSeq" id="WP_008788647.1">
    <property type="nucleotide sequence ID" value="NZ_AKCB01000003.1"/>
</dbReference>
<evidence type="ECO:0000313" key="2">
    <source>
        <dbReference type="Proteomes" id="UP000003157"/>
    </source>
</evidence>
<reference evidence="1 2" key="1">
    <citation type="submission" date="2010-12" db="EMBL/GenBank/DDBJ databases">
        <title>The Genome Sequence of Coprobacillus sp. strain 29_1.</title>
        <authorList>
            <consortium name="The Broad Institute Genome Sequencing Platform"/>
            <person name="Earl A."/>
            <person name="Ward D."/>
            <person name="Feldgarden M."/>
            <person name="Gevers D."/>
            <person name="Daigneault M."/>
            <person name="Sibley C.D."/>
            <person name="White A."/>
            <person name="Strauss J."/>
            <person name="Allen-Vercoe E."/>
            <person name="Young S.K."/>
            <person name="Zeng Q."/>
            <person name="Gargeya S."/>
            <person name="Fitzgerald M."/>
            <person name="Haas B."/>
            <person name="Abouelleil A."/>
            <person name="Alvarado L."/>
            <person name="Arachchi H.M."/>
            <person name="Berlin A."/>
            <person name="Brown A."/>
            <person name="Chapman S.B."/>
            <person name="Chen Z."/>
            <person name="Dunbar C."/>
            <person name="Freedman E."/>
            <person name="Gearin G."/>
            <person name="Gellesch M."/>
            <person name="Goldberg J."/>
            <person name="Griggs A."/>
            <person name="Gujja S."/>
            <person name="Heilman E."/>
            <person name="Heiman D."/>
            <person name="Howarth C."/>
            <person name="Larson L."/>
            <person name="Lui A."/>
            <person name="MacDonald P.J.P."/>
            <person name="Mehta T."/>
            <person name="Montmayeur A."/>
            <person name="Murphy C."/>
            <person name="Neiman D."/>
            <person name="Pearson M."/>
            <person name="Priest M."/>
            <person name="Roberts A."/>
            <person name="Saif S."/>
            <person name="Shea T."/>
            <person name="Shenoy N."/>
            <person name="Sisk P."/>
            <person name="Stolte C."/>
            <person name="Sykes S."/>
            <person name="White J."/>
            <person name="Yandava C."/>
            <person name="Nusbaum C."/>
            <person name="Birren B."/>
        </authorList>
    </citation>
    <scope>NUCLEOTIDE SEQUENCE [LARGE SCALE GENOMIC DNA]</scope>
    <source>
        <strain evidence="1 2">29_1</strain>
    </source>
</reference>
<keyword evidence="2" id="KW-1185">Reference proteome</keyword>
<dbReference type="Proteomes" id="UP000003157">
    <property type="component" value="Unassembled WGS sequence"/>
</dbReference>
<dbReference type="AlphaFoldDB" id="E7G9U9"/>
<dbReference type="EMBL" id="ADKX01000028">
    <property type="protein sequence ID" value="EFW05208.1"/>
    <property type="molecule type" value="Genomic_DNA"/>
</dbReference>